<dbReference type="Proteomes" id="UP000029719">
    <property type="component" value="Unassembled WGS sequence"/>
</dbReference>
<protein>
    <recommendedName>
        <fullName evidence="3">Bacterial mobilisation domain-containing protein</fullName>
    </recommendedName>
</protein>
<comment type="caution">
    <text evidence="1">The sequence shown here is derived from an EMBL/GenBank/DDBJ whole genome shotgun (WGS) entry which is preliminary data.</text>
</comment>
<dbReference type="Pfam" id="PF21983">
    <property type="entry name" value="NikA-like"/>
    <property type="match status" value="1"/>
</dbReference>
<reference evidence="1 2" key="1">
    <citation type="submission" date="2014-09" db="EMBL/GenBank/DDBJ databases">
        <title>Genome sequence of Pseudomonas lutea strain DSM 17257T.</title>
        <authorList>
            <person name="Kwak Y."/>
            <person name="Shin J.-H."/>
        </authorList>
    </citation>
    <scope>NUCLEOTIDE SEQUENCE [LARGE SCALE GENOMIC DNA]</scope>
    <source>
        <strain evidence="1 2">DSM 17257</strain>
    </source>
</reference>
<sequence>MVISFRLSESAYEPYREAVEKSGVGRSAFFRQLFTDNRSKVILTEKKIHTEDYNKYLHLVNKISNNINQLARLLNGAEKVGKVTHQQYATGLNTLNSIRLMLLSKLGRKE</sequence>
<name>A0A9X0EAB1_9PSED</name>
<accession>A0A9X0EAB1</accession>
<evidence type="ECO:0000313" key="1">
    <source>
        <dbReference type="EMBL" id="KGF62108.1"/>
    </source>
</evidence>
<gene>
    <name evidence="1" type="ORF">LT42_25465</name>
</gene>
<organism evidence="1 2">
    <name type="scientific">Pseudomonas lutea</name>
    <dbReference type="NCBI Taxonomy" id="243924"/>
    <lineage>
        <taxon>Bacteria</taxon>
        <taxon>Pseudomonadati</taxon>
        <taxon>Pseudomonadota</taxon>
        <taxon>Gammaproteobacteria</taxon>
        <taxon>Pseudomonadales</taxon>
        <taxon>Pseudomonadaceae</taxon>
        <taxon>Pseudomonas</taxon>
    </lineage>
</organism>
<dbReference type="AlphaFoldDB" id="A0A9X0EAB1"/>
<evidence type="ECO:0008006" key="3">
    <source>
        <dbReference type="Google" id="ProtNLM"/>
    </source>
</evidence>
<proteinExistence type="predicted"/>
<dbReference type="InterPro" id="IPR053842">
    <property type="entry name" value="NikA-like"/>
</dbReference>
<dbReference type="EMBL" id="JRMB01000005">
    <property type="protein sequence ID" value="KGF62108.1"/>
    <property type="molecule type" value="Genomic_DNA"/>
</dbReference>
<evidence type="ECO:0000313" key="2">
    <source>
        <dbReference type="Proteomes" id="UP000029719"/>
    </source>
</evidence>